<organism evidence="1 2">
    <name type="scientific">Popillia japonica</name>
    <name type="common">Japanese beetle</name>
    <dbReference type="NCBI Taxonomy" id="7064"/>
    <lineage>
        <taxon>Eukaryota</taxon>
        <taxon>Metazoa</taxon>
        <taxon>Ecdysozoa</taxon>
        <taxon>Arthropoda</taxon>
        <taxon>Hexapoda</taxon>
        <taxon>Insecta</taxon>
        <taxon>Pterygota</taxon>
        <taxon>Neoptera</taxon>
        <taxon>Endopterygota</taxon>
        <taxon>Coleoptera</taxon>
        <taxon>Polyphaga</taxon>
        <taxon>Scarabaeiformia</taxon>
        <taxon>Scarabaeidae</taxon>
        <taxon>Rutelinae</taxon>
        <taxon>Popillia</taxon>
    </lineage>
</organism>
<dbReference type="Proteomes" id="UP001458880">
    <property type="component" value="Unassembled WGS sequence"/>
</dbReference>
<sequence>MVDTFVDLIRHLEEKQVNVSWHNREFSNTSKRPMETTQFHYVDTNHFLNNKLYTKSGLHINYHGKLKLYSEISHIISNGIVNSADCVVRFKPVGNLIEIIPSDIGTGKNIPLDKINDTRSSELTQEVSPTFQLREVTITPEQTQSKAHHSGTFHEQSLKIGTVSLKGGKDVSVVSSCNSLNLNASTKLN</sequence>
<accession>A0AAW1HG26</accession>
<gene>
    <name evidence="1" type="ORF">QE152_g40674</name>
</gene>
<proteinExistence type="predicted"/>
<dbReference type="EMBL" id="JASPKY010001290">
    <property type="protein sequence ID" value="KAK9675068.1"/>
    <property type="molecule type" value="Genomic_DNA"/>
</dbReference>
<reference evidence="1 2" key="1">
    <citation type="journal article" date="2024" name="BMC Genomics">
        <title>De novo assembly and annotation of Popillia japonica's genome with initial clues to its potential as an invasive pest.</title>
        <authorList>
            <person name="Cucini C."/>
            <person name="Boschi S."/>
            <person name="Funari R."/>
            <person name="Cardaioli E."/>
            <person name="Iannotti N."/>
            <person name="Marturano G."/>
            <person name="Paoli F."/>
            <person name="Bruttini M."/>
            <person name="Carapelli A."/>
            <person name="Frati F."/>
            <person name="Nardi F."/>
        </authorList>
    </citation>
    <scope>NUCLEOTIDE SEQUENCE [LARGE SCALE GENOMIC DNA]</scope>
    <source>
        <strain evidence="1">DMR45628</strain>
    </source>
</reference>
<protein>
    <submittedName>
        <fullName evidence="1">Uncharacterized protein</fullName>
    </submittedName>
</protein>
<evidence type="ECO:0000313" key="1">
    <source>
        <dbReference type="EMBL" id="KAK9675068.1"/>
    </source>
</evidence>
<name>A0AAW1HG26_POPJA</name>
<comment type="caution">
    <text evidence="1">The sequence shown here is derived from an EMBL/GenBank/DDBJ whole genome shotgun (WGS) entry which is preliminary data.</text>
</comment>
<dbReference type="AlphaFoldDB" id="A0AAW1HG26"/>
<evidence type="ECO:0000313" key="2">
    <source>
        <dbReference type="Proteomes" id="UP001458880"/>
    </source>
</evidence>
<keyword evidence="2" id="KW-1185">Reference proteome</keyword>